<evidence type="ECO:0000256" key="3">
    <source>
        <dbReference type="ARBA" id="ARBA00023012"/>
    </source>
</evidence>
<comment type="caution">
    <text evidence="8">The sequence shown here is derived from an EMBL/GenBank/DDBJ whole genome shotgun (WGS) entry which is preliminary data.</text>
</comment>
<feature type="domain" description="Histidine kinase/HSP90-like ATPase" evidence="6">
    <location>
        <begin position="307"/>
        <end position="391"/>
    </location>
</feature>
<keyword evidence="2 8" id="KW-0418">Kinase</keyword>
<dbReference type="Proteomes" id="UP000621454">
    <property type="component" value="Unassembled WGS sequence"/>
</dbReference>
<feature type="transmembrane region" description="Helical" evidence="5">
    <location>
        <begin position="75"/>
        <end position="93"/>
    </location>
</feature>
<dbReference type="PANTHER" id="PTHR24421:SF61">
    <property type="entry name" value="OXYGEN SENSOR HISTIDINE KINASE NREB"/>
    <property type="match status" value="1"/>
</dbReference>
<gene>
    <name evidence="8" type="ORF">GCM10011489_01760</name>
</gene>
<evidence type="ECO:0000256" key="5">
    <source>
        <dbReference type="SAM" id="Phobius"/>
    </source>
</evidence>
<feature type="transmembrane region" description="Helical" evidence="5">
    <location>
        <begin position="35"/>
        <end position="55"/>
    </location>
</feature>
<sequence length="421" mass="45017">MSTDRIVRRDGGRVIAGVAGGVADHLGIDVVRVRVVFVVLAALAGAGIAAYALLWFFCPVGDDVDPPTPVERRQAYGLAILGVVAASVVAFAASGGAARYLIPLVVVAVGASLVWQEFDVYGGSRRRTSVFAWTLLTWIRIVGGTVAVIAGLVVVVFVGNRRVGGLDFTLVAVAATLAGVVLLTFPLWLGMWRTLNAERAARIRNEEREEIAAHLHDSVLQTLALIQKHSDRPEDVARLARAQERQLREWLFGDRSGGGDSFAAALRQLAAEVEQTYGIEVEVVTVGDVSTGDDVADAARWPALLGAIRESLVNAAKHSGQRSVDLFAEVEAQTVTVFVRDRGIGFDPGAVEDDRQGIDKSIRSRLERRGGRVRIKSAPGRGTEVEMVMPRAETGEQVGSDQKAATAEPVSGNRDTRGDRG</sequence>
<dbReference type="CDD" id="cd16917">
    <property type="entry name" value="HATPase_UhpB-NarQ-NarX-like"/>
    <property type="match status" value="1"/>
</dbReference>
<proteinExistence type="predicted"/>
<keyword evidence="3" id="KW-0902">Two-component regulatory system</keyword>
<evidence type="ECO:0000313" key="9">
    <source>
        <dbReference type="Proteomes" id="UP000621454"/>
    </source>
</evidence>
<keyword evidence="1" id="KW-0808">Transferase</keyword>
<dbReference type="GO" id="GO:0016301">
    <property type="term" value="F:kinase activity"/>
    <property type="evidence" value="ECO:0007669"/>
    <property type="project" value="UniProtKB-KW"/>
</dbReference>
<evidence type="ECO:0000259" key="6">
    <source>
        <dbReference type="Pfam" id="PF02518"/>
    </source>
</evidence>
<dbReference type="PANTHER" id="PTHR24421">
    <property type="entry name" value="NITRATE/NITRITE SENSOR PROTEIN NARX-RELATED"/>
    <property type="match status" value="1"/>
</dbReference>
<organism evidence="8 9">
    <name type="scientific">Gordonia jinhuaensis</name>
    <dbReference type="NCBI Taxonomy" id="1517702"/>
    <lineage>
        <taxon>Bacteria</taxon>
        <taxon>Bacillati</taxon>
        <taxon>Actinomycetota</taxon>
        <taxon>Actinomycetes</taxon>
        <taxon>Mycobacteriales</taxon>
        <taxon>Gordoniaceae</taxon>
        <taxon>Gordonia</taxon>
    </lineage>
</organism>
<reference evidence="8" key="2">
    <citation type="submission" date="2020-09" db="EMBL/GenBank/DDBJ databases">
        <authorList>
            <person name="Sun Q."/>
            <person name="Zhou Y."/>
        </authorList>
    </citation>
    <scope>NUCLEOTIDE SEQUENCE</scope>
    <source>
        <strain evidence="8">CGMCC 1.12827</strain>
    </source>
</reference>
<feature type="transmembrane region" description="Helical" evidence="5">
    <location>
        <begin position="100"/>
        <end position="118"/>
    </location>
</feature>
<feature type="domain" description="Phage shock protein PspC N-terminal" evidence="7">
    <location>
        <begin position="5"/>
        <end position="59"/>
    </location>
</feature>
<dbReference type="InterPro" id="IPR007168">
    <property type="entry name" value="Phageshock_PspC_N"/>
</dbReference>
<feature type="transmembrane region" description="Helical" evidence="5">
    <location>
        <begin position="170"/>
        <end position="192"/>
    </location>
</feature>
<dbReference type="EMBL" id="BMGC01000001">
    <property type="protein sequence ID" value="GGB17318.1"/>
    <property type="molecule type" value="Genomic_DNA"/>
</dbReference>
<dbReference type="AlphaFoldDB" id="A0A916SWS9"/>
<dbReference type="Gene3D" id="3.30.565.10">
    <property type="entry name" value="Histidine kinase-like ATPase, C-terminal domain"/>
    <property type="match status" value="1"/>
</dbReference>
<evidence type="ECO:0000259" key="7">
    <source>
        <dbReference type="Pfam" id="PF04024"/>
    </source>
</evidence>
<dbReference type="GO" id="GO:0000160">
    <property type="term" value="P:phosphorelay signal transduction system"/>
    <property type="evidence" value="ECO:0007669"/>
    <property type="project" value="UniProtKB-KW"/>
</dbReference>
<keyword evidence="5" id="KW-1133">Transmembrane helix</keyword>
<protein>
    <submittedName>
        <fullName evidence="8">Two-component system sensor kinase</fullName>
    </submittedName>
</protein>
<dbReference type="InterPro" id="IPR036890">
    <property type="entry name" value="HATPase_C_sf"/>
</dbReference>
<feature type="region of interest" description="Disordered" evidence="4">
    <location>
        <begin position="379"/>
        <end position="421"/>
    </location>
</feature>
<evidence type="ECO:0000256" key="4">
    <source>
        <dbReference type="SAM" id="MobiDB-lite"/>
    </source>
</evidence>
<keyword evidence="9" id="KW-1185">Reference proteome</keyword>
<accession>A0A916SWS9</accession>
<dbReference type="SUPFAM" id="SSF55874">
    <property type="entry name" value="ATPase domain of HSP90 chaperone/DNA topoisomerase II/histidine kinase"/>
    <property type="match status" value="1"/>
</dbReference>
<evidence type="ECO:0000256" key="1">
    <source>
        <dbReference type="ARBA" id="ARBA00022679"/>
    </source>
</evidence>
<feature type="transmembrane region" description="Helical" evidence="5">
    <location>
        <begin position="138"/>
        <end position="158"/>
    </location>
</feature>
<dbReference type="Pfam" id="PF04024">
    <property type="entry name" value="PspC"/>
    <property type="match status" value="1"/>
</dbReference>
<name>A0A916SWS9_9ACTN</name>
<keyword evidence="5" id="KW-0472">Membrane</keyword>
<evidence type="ECO:0000256" key="2">
    <source>
        <dbReference type="ARBA" id="ARBA00022777"/>
    </source>
</evidence>
<keyword evidence="5" id="KW-0812">Transmembrane</keyword>
<dbReference type="Pfam" id="PF02518">
    <property type="entry name" value="HATPase_c"/>
    <property type="match status" value="1"/>
</dbReference>
<reference evidence="8" key="1">
    <citation type="journal article" date="2014" name="Int. J. Syst. Evol. Microbiol.">
        <title>Complete genome sequence of Corynebacterium casei LMG S-19264T (=DSM 44701T), isolated from a smear-ripened cheese.</title>
        <authorList>
            <consortium name="US DOE Joint Genome Institute (JGI-PGF)"/>
            <person name="Walter F."/>
            <person name="Albersmeier A."/>
            <person name="Kalinowski J."/>
            <person name="Ruckert C."/>
        </authorList>
    </citation>
    <scope>NUCLEOTIDE SEQUENCE</scope>
    <source>
        <strain evidence="8">CGMCC 1.12827</strain>
    </source>
</reference>
<dbReference type="InterPro" id="IPR003594">
    <property type="entry name" value="HATPase_dom"/>
</dbReference>
<dbReference type="InterPro" id="IPR050482">
    <property type="entry name" value="Sensor_HK_TwoCompSys"/>
</dbReference>
<evidence type="ECO:0000313" key="8">
    <source>
        <dbReference type="EMBL" id="GGB17318.1"/>
    </source>
</evidence>